<dbReference type="SUPFAM" id="SSF55120">
    <property type="entry name" value="Pseudouridine synthase"/>
    <property type="match status" value="1"/>
</dbReference>
<dbReference type="Pfam" id="PF00849">
    <property type="entry name" value="PseudoU_synth_2"/>
    <property type="match status" value="1"/>
</dbReference>
<dbReference type="GO" id="GO:0000455">
    <property type="term" value="P:enzyme-directed rRNA pseudouridine synthesis"/>
    <property type="evidence" value="ECO:0007669"/>
    <property type="project" value="TreeGrafter"/>
</dbReference>
<sequence>MLTYQITDIDHCRSAESFLRNLLPAAPSSYIRKLISAGHLKISGGTVAPDTILATGNTATLKESDRTRQFLAAARPQLDILWEDDYCVIVNKSAGLPVHRTAEAGEANLVELAEHFMAGRGTPVKLRPVNRLDRGTSGATILAKSSSSAGMLGRYVKEDGLGKLYLAVADGNLPDAGAIDTPLDGKDAHTAFRTLARDTAASFVLVTPTSGRMHQIRKHLSASGHPVRGDRRYRGTLLTGYPGHLLHAFRVSLIHPATGRKLIVHAPLPPAFILHLPTMAPLSWHDLLRDIACSPD</sequence>
<dbReference type="PANTHER" id="PTHR21600">
    <property type="entry name" value="MITOCHONDRIAL RNA PSEUDOURIDINE SYNTHASE"/>
    <property type="match status" value="1"/>
</dbReference>
<evidence type="ECO:0000259" key="2">
    <source>
        <dbReference type="Pfam" id="PF00849"/>
    </source>
</evidence>
<dbReference type="GO" id="GO:0003723">
    <property type="term" value="F:RNA binding"/>
    <property type="evidence" value="ECO:0007669"/>
    <property type="project" value="InterPro"/>
</dbReference>
<dbReference type="Gene3D" id="3.30.2350.10">
    <property type="entry name" value="Pseudouridine synthase"/>
    <property type="match status" value="1"/>
</dbReference>
<dbReference type="EMBL" id="JXBL01000001">
    <property type="protein sequence ID" value="KIE41338.1"/>
    <property type="molecule type" value="Genomic_DNA"/>
</dbReference>
<dbReference type="InterPro" id="IPR006145">
    <property type="entry name" value="PsdUridine_synth_RsuA/RluA"/>
</dbReference>
<dbReference type="PANTHER" id="PTHR21600:SF44">
    <property type="entry name" value="RIBOSOMAL LARGE SUBUNIT PSEUDOURIDINE SYNTHASE D"/>
    <property type="match status" value="1"/>
</dbReference>
<evidence type="ECO:0000256" key="1">
    <source>
        <dbReference type="ARBA" id="ARBA00010876"/>
    </source>
</evidence>
<organism evidence="3 4">
    <name type="scientific">Geobacter soli</name>
    <dbReference type="NCBI Taxonomy" id="1510391"/>
    <lineage>
        <taxon>Bacteria</taxon>
        <taxon>Pseudomonadati</taxon>
        <taxon>Thermodesulfobacteriota</taxon>
        <taxon>Desulfuromonadia</taxon>
        <taxon>Geobacterales</taxon>
        <taxon>Geobacteraceae</taxon>
        <taxon>Geobacter</taxon>
    </lineage>
</organism>
<dbReference type="AlphaFoldDB" id="A0A0C1TPV4"/>
<evidence type="ECO:0000313" key="3">
    <source>
        <dbReference type="EMBL" id="KIE41338.1"/>
    </source>
</evidence>
<dbReference type="RefSeq" id="WP_039642999.1">
    <property type="nucleotide sequence ID" value="NZ_JXBL01000001.1"/>
</dbReference>
<dbReference type="Proteomes" id="UP000031433">
    <property type="component" value="Unassembled WGS sequence"/>
</dbReference>
<dbReference type="InterPro" id="IPR050188">
    <property type="entry name" value="RluA_PseudoU_synthase"/>
</dbReference>
<dbReference type="CDD" id="cd00165">
    <property type="entry name" value="S4"/>
    <property type="match status" value="1"/>
</dbReference>
<gene>
    <name evidence="3" type="ORF">SE37_01175</name>
</gene>
<feature type="domain" description="Pseudouridine synthase RsuA/RluA-like" evidence="2">
    <location>
        <begin position="87"/>
        <end position="222"/>
    </location>
</feature>
<dbReference type="GO" id="GO:0009982">
    <property type="term" value="F:pseudouridine synthase activity"/>
    <property type="evidence" value="ECO:0007669"/>
    <property type="project" value="InterPro"/>
</dbReference>
<accession>A0A0C1TPV4</accession>
<protein>
    <submittedName>
        <fullName evidence="3">Pseudouridine synthase</fullName>
    </submittedName>
</protein>
<dbReference type="GO" id="GO:0140098">
    <property type="term" value="F:catalytic activity, acting on RNA"/>
    <property type="evidence" value="ECO:0007669"/>
    <property type="project" value="UniProtKB-ARBA"/>
</dbReference>
<keyword evidence="4" id="KW-1185">Reference proteome</keyword>
<proteinExistence type="inferred from homology"/>
<dbReference type="CDD" id="cd02869">
    <property type="entry name" value="PseudoU_synth_RluA_like"/>
    <property type="match status" value="1"/>
</dbReference>
<name>A0A0C1TPV4_9BACT</name>
<evidence type="ECO:0000313" key="4">
    <source>
        <dbReference type="Proteomes" id="UP000031433"/>
    </source>
</evidence>
<comment type="similarity">
    <text evidence="1">Belongs to the pseudouridine synthase RluA family.</text>
</comment>
<reference evidence="3 4" key="1">
    <citation type="submission" date="2015-01" db="EMBL/GenBank/DDBJ databases">
        <title>Genome sequence of the anaerobic bacterium Geobacter soli GSS01, a dissimilatory Fe(III) reducer from soil.</title>
        <authorList>
            <person name="Yang G."/>
            <person name="Zhou S."/>
        </authorList>
    </citation>
    <scope>NUCLEOTIDE SEQUENCE [LARGE SCALE GENOMIC DNA]</scope>
    <source>
        <strain evidence="3 4">GSS01</strain>
    </source>
</reference>
<dbReference type="InterPro" id="IPR020103">
    <property type="entry name" value="PsdUridine_synth_cat_dom_sf"/>
</dbReference>
<comment type="caution">
    <text evidence="3">The sequence shown here is derived from an EMBL/GenBank/DDBJ whole genome shotgun (WGS) entry which is preliminary data.</text>
</comment>